<feature type="chain" id="PRO_5037931940" description="GLPGLI family protein" evidence="1">
    <location>
        <begin position="22"/>
        <end position="206"/>
    </location>
</feature>
<evidence type="ECO:0008006" key="4">
    <source>
        <dbReference type="Google" id="ProtNLM"/>
    </source>
</evidence>
<keyword evidence="3" id="KW-1185">Reference proteome</keyword>
<keyword evidence="1" id="KW-0732">Signal</keyword>
<reference evidence="2" key="1">
    <citation type="submission" date="2018-02" db="EMBL/GenBank/DDBJ databases">
        <authorList>
            <person name="Vasarhelyi B.M."/>
            <person name="Deshmukh S."/>
            <person name="Balint B."/>
            <person name="Kukolya J."/>
        </authorList>
    </citation>
    <scope>NUCLEOTIDE SEQUENCE</scope>
    <source>
        <strain evidence="2">KB22</strain>
    </source>
</reference>
<evidence type="ECO:0000256" key="1">
    <source>
        <dbReference type="SAM" id="SignalP"/>
    </source>
</evidence>
<sequence>MKAYRLVALLLSILLRNTIFAQKDLFKDYIEGHYYTYDGQKVSGLLKFNITTTPYVPKDYGTCFIYFKKDENDKRIKLKSDEVSKFVMDLDSFVVLQNFEFKDVFRFRIIQDFVKVFAEGKINVYSYYAQRGTGNPAFATTVNYLFYTKDGSPPKYLGQGKKFKENVLEIIKDYPELYSEAEKLPKGSFFAMEFIQRYNAYFAEAE</sequence>
<comment type="caution">
    <text evidence="2">The sequence shown here is derived from an EMBL/GenBank/DDBJ whole genome shotgun (WGS) entry which is preliminary data.</text>
</comment>
<dbReference type="Proteomes" id="UP000616201">
    <property type="component" value="Unassembled WGS sequence"/>
</dbReference>
<feature type="signal peptide" evidence="1">
    <location>
        <begin position="1"/>
        <end position="21"/>
    </location>
</feature>
<name>A0A928URN4_9SPHI</name>
<organism evidence="2 3">
    <name type="scientific">Sphingobacterium hungaricum</name>
    <dbReference type="NCBI Taxonomy" id="2082723"/>
    <lineage>
        <taxon>Bacteria</taxon>
        <taxon>Pseudomonadati</taxon>
        <taxon>Bacteroidota</taxon>
        <taxon>Sphingobacteriia</taxon>
        <taxon>Sphingobacteriales</taxon>
        <taxon>Sphingobacteriaceae</taxon>
        <taxon>Sphingobacterium</taxon>
    </lineage>
</organism>
<evidence type="ECO:0000313" key="2">
    <source>
        <dbReference type="EMBL" id="MBE8712066.1"/>
    </source>
</evidence>
<accession>A0A928URN4</accession>
<protein>
    <recommendedName>
        <fullName evidence="4">GLPGLI family protein</fullName>
    </recommendedName>
</protein>
<dbReference type="RefSeq" id="WP_196934412.1">
    <property type="nucleotide sequence ID" value="NZ_MU158698.1"/>
</dbReference>
<proteinExistence type="predicted"/>
<dbReference type="AlphaFoldDB" id="A0A928URN4"/>
<dbReference type="EMBL" id="PRDK01000001">
    <property type="protein sequence ID" value="MBE8712066.1"/>
    <property type="molecule type" value="Genomic_DNA"/>
</dbReference>
<gene>
    <name evidence="2" type="ORF">C4F49_00010</name>
</gene>
<evidence type="ECO:0000313" key="3">
    <source>
        <dbReference type="Proteomes" id="UP000616201"/>
    </source>
</evidence>